<sequence>MRISTVASVTMFFLHASGLPMTMNTPAQPENRKSNFRTEDVELDNTSASKTEDIFAVRLGPPYWARHEGHTVRPGPPYWKRDSGDDATEGSKDSHVRPGPPYWKRTGEGRSIVDLPE</sequence>
<gene>
    <name evidence="3" type="ORF">VNI00_017026</name>
</gene>
<protein>
    <submittedName>
        <fullName evidence="3">Uncharacterized protein</fullName>
    </submittedName>
</protein>
<name>A0AAW0B9P9_9AGAR</name>
<proteinExistence type="predicted"/>
<dbReference type="Proteomes" id="UP001383192">
    <property type="component" value="Unassembled WGS sequence"/>
</dbReference>
<feature type="region of interest" description="Disordered" evidence="1">
    <location>
        <begin position="66"/>
        <end position="117"/>
    </location>
</feature>
<dbReference type="AlphaFoldDB" id="A0AAW0B9P9"/>
<keyword evidence="4" id="KW-1185">Reference proteome</keyword>
<feature type="compositionally biased region" description="Basic and acidic residues" evidence="1">
    <location>
        <begin position="79"/>
        <end position="96"/>
    </location>
</feature>
<evidence type="ECO:0000256" key="2">
    <source>
        <dbReference type="SAM" id="SignalP"/>
    </source>
</evidence>
<feature type="region of interest" description="Disordered" evidence="1">
    <location>
        <begin position="18"/>
        <end position="47"/>
    </location>
</feature>
<comment type="caution">
    <text evidence="3">The sequence shown here is derived from an EMBL/GenBank/DDBJ whole genome shotgun (WGS) entry which is preliminary data.</text>
</comment>
<feature type="compositionally biased region" description="Basic and acidic residues" evidence="1">
    <location>
        <begin position="30"/>
        <end position="40"/>
    </location>
</feature>
<evidence type="ECO:0000313" key="3">
    <source>
        <dbReference type="EMBL" id="KAK7022700.1"/>
    </source>
</evidence>
<keyword evidence="2" id="KW-0732">Signal</keyword>
<accession>A0AAW0B9P9</accession>
<feature type="signal peptide" evidence="2">
    <location>
        <begin position="1"/>
        <end position="18"/>
    </location>
</feature>
<reference evidence="3 4" key="1">
    <citation type="submission" date="2024-01" db="EMBL/GenBank/DDBJ databases">
        <title>A draft genome for a cacao thread blight-causing isolate of Paramarasmius palmivorus.</title>
        <authorList>
            <person name="Baruah I.K."/>
            <person name="Bukari Y."/>
            <person name="Amoako-Attah I."/>
            <person name="Meinhardt L.W."/>
            <person name="Bailey B.A."/>
            <person name="Cohen S.P."/>
        </authorList>
    </citation>
    <scope>NUCLEOTIDE SEQUENCE [LARGE SCALE GENOMIC DNA]</scope>
    <source>
        <strain evidence="3 4">GH-12</strain>
    </source>
</reference>
<dbReference type="EMBL" id="JAYKXP010000152">
    <property type="protein sequence ID" value="KAK7022700.1"/>
    <property type="molecule type" value="Genomic_DNA"/>
</dbReference>
<organism evidence="3 4">
    <name type="scientific">Paramarasmius palmivorus</name>
    <dbReference type="NCBI Taxonomy" id="297713"/>
    <lineage>
        <taxon>Eukaryota</taxon>
        <taxon>Fungi</taxon>
        <taxon>Dikarya</taxon>
        <taxon>Basidiomycota</taxon>
        <taxon>Agaricomycotina</taxon>
        <taxon>Agaricomycetes</taxon>
        <taxon>Agaricomycetidae</taxon>
        <taxon>Agaricales</taxon>
        <taxon>Marasmiineae</taxon>
        <taxon>Marasmiaceae</taxon>
        <taxon>Paramarasmius</taxon>
    </lineage>
</organism>
<evidence type="ECO:0000313" key="4">
    <source>
        <dbReference type="Proteomes" id="UP001383192"/>
    </source>
</evidence>
<evidence type="ECO:0000256" key="1">
    <source>
        <dbReference type="SAM" id="MobiDB-lite"/>
    </source>
</evidence>
<feature type="chain" id="PRO_5043350937" evidence="2">
    <location>
        <begin position="19"/>
        <end position="117"/>
    </location>
</feature>